<feature type="transmembrane region" description="Helical" evidence="1">
    <location>
        <begin position="452"/>
        <end position="481"/>
    </location>
</feature>
<keyword evidence="1" id="KW-1133">Transmembrane helix</keyword>
<evidence type="ECO:0000256" key="2">
    <source>
        <dbReference type="SAM" id="SignalP"/>
    </source>
</evidence>
<feature type="chain" id="PRO_5025607680" description="MFS general substrate transporter" evidence="2">
    <location>
        <begin position="24"/>
        <end position="555"/>
    </location>
</feature>
<evidence type="ECO:0000313" key="3">
    <source>
        <dbReference type="EMBL" id="KAF2018467.1"/>
    </source>
</evidence>
<evidence type="ECO:0000256" key="1">
    <source>
        <dbReference type="SAM" id="Phobius"/>
    </source>
</evidence>
<organism evidence="3 4">
    <name type="scientific">Aaosphaeria arxii CBS 175.79</name>
    <dbReference type="NCBI Taxonomy" id="1450172"/>
    <lineage>
        <taxon>Eukaryota</taxon>
        <taxon>Fungi</taxon>
        <taxon>Dikarya</taxon>
        <taxon>Ascomycota</taxon>
        <taxon>Pezizomycotina</taxon>
        <taxon>Dothideomycetes</taxon>
        <taxon>Pleosporomycetidae</taxon>
        <taxon>Pleosporales</taxon>
        <taxon>Pleosporales incertae sedis</taxon>
        <taxon>Aaosphaeria</taxon>
    </lineage>
</organism>
<keyword evidence="2" id="KW-0732">Signal</keyword>
<feature type="transmembrane region" description="Helical" evidence="1">
    <location>
        <begin position="378"/>
        <end position="400"/>
    </location>
</feature>
<feature type="transmembrane region" description="Helical" evidence="1">
    <location>
        <begin position="412"/>
        <end position="432"/>
    </location>
</feature>
<keyword evidence="4" id="KW-1185">Reference proteome</keyword>
<protein>
    <recommendedName>
        <fullName evidence="5">MFS general substrate transporter</fullName>
    </recommendedName>
</protein>
<feature type="transmembrane region" description="Helical" evidence="1">
    <location>
        <begin position="518"/>
        <end position="540"/>
    </location>
</feature>
<name>A0A6A5Y070_9PLEO</name>
<proteinExistence type="predicted"/>
<feature type="transmembrane region" description="Helical" evidence="1">
    <location>
        <begin position="270"/>
        <end position="295"/>
    </location>
</feature>
<dbReference type="AlphaFoldDB" id="A0A6A5Y070"/>
<gene>
    <name evidence="3" type="ORF">BU24DRAFT_491426</name>
</gene>
<accession>A0A6A5Y070</accession>
<dbReference type="GeneID" id="54291192"/>
<dbReference type="EMBL" id="ML978068">
    <property type="protein sequence ID" value="KAF2018467.1"/>
    <property type="molecule type" value="Genomic_DNA"/>
</dbReference>
<feature type="transmembrane region" description="Helical" evidence="1">
    <location>
        <begin position="95"/>
        <end position="113"/>
    </location>
</feature>
<reference evidence="3" key="1">
    <citation type="journal article" date="2020" name="Stud. Mycol.">
        <title>101 Dothideomycetes genomes: a test case for predicting lifestyles and emergence of pathogens.</title>
        <authorList>
            <person name="Haridas S."/>
            <person name="Albert R."/>
            <person name="Binder M."/>
            <person name="Bloem J."/>
            <person name="Labutti K."/>
            <person name="Salamov A."/>
            <person name="Andreopoulos B."/>
            <person name="Baker S."/>
            <person name="Barry K."/>
            <person name="Bills G."/>
            <person name="Bluhm B."/>
            <person name="Cannon C."/>
            <person name="Castanera R."/>
            <person name="Culley D."/>
            <person name="Daum C."/>
            <person name="Ezra D."/>
            <person name="Gonzalez J."/>
            <person name="Henrissat B."/>
            <person name="Kuo A."/>
            <person name="Liang C."/>
            <person name="Lipzen A."/>
            <person name="Lutzoni F."/>
            <person name="Magnuson J."/>
            <person name="Mondo S."/>
            <person name="Nolan M."/>
            <person name="Ohm R."/>
            <person name="Pangilinan J."/>
            <person name="Park H.-J."/>
            <person name="Ramirez L."/>
            <person name="Alfaro M."/>
            <person name="Sun H."/>
            <person name="Tritt A."/>
            <person name="Yoshinaga Y."/>
            <person name="Zwiers L.-H."/>
            <person name="Turgeon B."/>
            <person name="Goodwin S."/>
            <person name="Spatafora J."/>
            <person name="Crous P."/>
            <person name="Grigoriev I."/>
        </authorList>
    </citation>
    <scope>NUCLEOTIDE SEQUENCE</scope>
    <source>
        <strain evidence="3">CBS 175.79</strain>
    </source>
</reference>
<dbReference type="Proteomes" id="UP000799778">
    <property type="component" value="Unassembled WGS sequence"/>
</dbReference>
<dbReference type="RefSeq" id="XP_033386806.1">
    <property type="nucleotide sequence ID" value="XM_033533795.1"/>
</dbReference>
<dbReference type="OrthoDB" id="5392263at2759"/>
<keyword evidence="1" id="KW-0812">Transmembrane</keyword>
<keyword evidence="1" id="KW-0472">Membrane</keyword>
<feature type="transmembrane region" description="Helical" evidence="1">
    <location>
        <begin position="134"/>
        <end position="159"/>
    </location>
</feature>
<evidence type="ECO:0008006" key="5">
    <source>
        <dbReference type="Google" id="ProtNLM"/>
    </source>
</evidence>
<feature type="signal peptide" evidence="2">
    <location>
        <begin position="1"/>
        <end position="23"/>
    </location>
</feature>
<feature type="transmembrane region" description="Helical" evidence="1">
    <location>
        <begin position="238"/>
        <end position="258"/>
    </location>
</feature>
<evidence type="ECO:0000313" key="4">
    <source>
        <dbReference type="Proteomes" id="UP000799778"/>
    </source>
</evidence>
<sequence>MLHACRISLGIIVTLLLVQSSIGQKGNANFSSLCEDVRKEMILRDPSLENNTNLECRSSYELEKPPALSISISVSECLERCPGYEASKHNVLNQWIGPLVGFLLPALAFVISIPRPIRLPRHERWFAARKLVAYSWLVLAMGLMLLDILFWIIAVFAFAGPLVAGSIHEAFVDHMVLGYAEKNISSDPSTALLAISFTLVGSLQPHEGDLSGNIYAYILDSPFGKQKLRSLLALLPSYGARVGVPIVFYLGAYAYALFDAKSKLGDNDTAHAVAFGLWYGVVVIVAIVSSAVLGIDNPASLEAILSENIELEPFLASENSEALKSPSRSSEPKSYHFHSSIFRTVWLWERARVFQEWSRKNSVDASVSAYIKASTPRVISGLLASVLIALPCAGACWISYSTPMVGFGCRSTVHLIYATSQIILILVWWLYYSSPTRILAKQKGKNCTESAIAVYALAAMALAAAIISSIGGTIMQLVGVFKNCICKASLKYLLPGSRAGGMVSLANDMQEHRDNARWWIIVGSIGVAFVGLVAVASWAYQTRVRQRCLALINRL</sequence>